<dbReference type="CDD" id="cd21865">
    <property type="entry name" value="DEUBAD_NFRKB"/>
    <property type="match status" value="1"/>
</dbReference>
<dbReference type="PANTHER" id="PTHR13052:SF3">
    <property type="entry name" value="NUCLEAR FACTOR RELATED TO KAPPA-B-BINDING PROTEIN"/>
    <property type="match status" value="1"/>
</dbReference>
<comment type="caution">
    <text evidence="5">The sequence shown here is derived from an EMBL/GenBank/DDBJ whole genome shotgun (WGS) entry which is preliminary data.</text>
</comment>
<dbReference type="AlphaFoldDB" id="A0A8J5LE10"/>
<proteinExistence type="predicted"/>
<gene>
    <name evidence="5" type="ORF">ZIOFF_028700</name>
</gene>
<evidence type="ECO:0000256" key="2">
    <source>
        <dbReference type="ARBA" id="ARBA00023242"/>
    </source>
</evidence>
<evidence type="ECO:0000313" key="6">
    <source>
        <dbReference type="Proteomes" id="UP000734854"/>
    </source>
</evidence>
<dbReference type="PANTHER" id="PTHR13052">
    <property type="entry name" value="NFRKB-RELATED"/>
    <property type="match status" value="1"/>
</dbReference>
<feature type="region of interest" description="Disordered" evidence="3">
    <location>
        <begin position="266"/>
        <end position="285"/>
    </location>
</feature>
<dbReference type="InterPro" id="IPR024867">
    <property type="entry name" value="NFRKB"/>
</dbReference>
<reference evidence="5 6" key="1">
    <citation type="submission" date="2020-08" db="EMBL/GenBank/DDBJ databases">
        <title>Plant Genome Project.</title>
        <authorList>
            <person name="Zhang R.-G."/>
        </authorList>
    </citation>
    <scope>NUCLEOTIDE SEQUENCE [LARGE SCALE GENOMIC DNA]</scope>
    <source>
        <tissue evidence="5">Rhizome</tissue>
    </source>
</reference>
<dbReference type="PROSITE" id="PS51916">
    <property type="entry name" value="DEUBAD"/>
    <property type="match status" value="1"/>
</dbReference>
<evidence type="ECO:0000259" key="4">
    <source>
        <dbReference type="PROSITE" id="PS51916"/>
    </source>
</evidence>
<organism evidence="5 6">
    <name type="scientific">Zingiber officinale</name>
    <name type="common">Ginger</name>
    <name type="synonym">Amomum zingiber</name>
    <dbReference type="NCBI Taxonomy" id="94328"/>
    <lineage>
        <taxon>Eukaryota</taxon>
        <taxon>Viridiplantae</taxon>
        <taxon>Streptophyta</taxon>
        <taxon>Embryophyta</taxon>
        <taxon>Tracheophyta</taxon>
        <taxon>Spermatophyta</taxon>
        <taxon>Magnoliopsida</taxon>
        <taxon>Liliopsida</taxon>
        <taxon>Zingiberales</taxon>
        <taxon>Zingiberaceae</taxon>
        <taxon>Zingiber</taxon>
    </lineage>
</organism>
<dbReference type="OrthoDB" id="1938996at2759"/>
<name>A0A8J5LE10_ZINOF</name>
<accession>A0A8J5LE10</accession>
<evidence type="ECO:0000256" key="3">
    <source>
        <dbReference type="SAM" id="MobiDB-lite"/>
    </source>
</evidence>
<keyword evidence="6" id="KW-1185">Reference proteome</keyword>
<keyword evidence="2" id="KW-0539">Nucleus</keyword>
<evidence type="ECO:0000256" key="1">
    <source>
        <dbReference type="ARBA" id="ARBA00004123"/>
    </source>
</evidence>
<feature type="domain" description="DEUBAD" evidence="4">
    <location>
        <begin position="58"/>
        <end position="171"/>
    </location>
</feature>
<dbReference type="InterPro" id="IPR044867">
    <property type="entry name" value="DEUBAD_dom"/>
</dbReference>
<evidence type="ECO:0000313" key="5">
    <source>
        <dbReference type="EMBL" id="KAG6510672.1"/>
    </source>
</evidence>
<dbReference type="EMBL" id="JACMSC010000008">
    <property type="protein sequence ID" value="KAG6510672.1"/>
    <property type="molecule type" value="Genomic_DNA"/>
</dbReference>
<comment type="subcellular location">
    <subcellularLocation>
        <location evidence="1">Nucleus</location>
    </subcellularLocation>
</comment>
<protein>
    <recommendedName>
        <fullName evidence="4">DEUBAD domain-containing protein</fullName>
    </recommendedName>
</protein>
<sequence>MGYGHHLGGCSINYSQNECLHKEKLLLEMTPDVDSDNFDLAEVGCEHIMIGSRTCSVPYELYDLPDLKGVLSLETWNHQLNEDERFFLATFLPDMDQETFWLTVKELLTGDEMLFGSPLHKFYTGMKGGLYSPQVTYSRECLLFLQKNEYYHRVRSYHENMLQAFSEMKKLWDGCGQNLTVEERIHIWKSRRENKPRFLVDLNTFPDEDILNKCDESVESLPSSKAARCVNEGHYSTILLNGLVRNINRKGKGVLKLKPILTKPVQSQVMEPSPDKPEQPSKGLPKGVLRIKRKYDHHSQVTPRVNLEQISAWNNCAPNFSSQQFALKKDEVDISEKSPILCQMNRDGSAFRSPEIIHGSKRQEIPYAYTKFSEIFEKEPKMKNYVRQDGPEICRKQLLSRFDQNLSNYALDAGHGGDCQNMTKKTSTVLKARQNIPIEENSAGTRKCHLRLAVENHKETRLNTTTIREGLLISDVRSDNSEHLGNGSKIDRANVAVSGAEKCPMFPITYKRKKPYKKVNHKDTLKQQPQEPVAVCLDSSTPIGAVKPQRMAIKIKFRGLTGQSG</sequence>
<dbReference type="GO" id="GO:0031011">
    <property type="term" value="C:Ino80 complex"/>
    <property type="evidence" value="ECO:0007669"/>
    <property type="project" value="InterPro"/>
</dbReference>
<dbReference type="Proteomes" id="UP000734854">
    <property type="component" value="Unassembled WGS sequence"/>
</dbReference>